<keyword evidence="8" id="KW-0448">Lipopolysaccharide biosynthesis</keyword>
<evidence type="ECO:0000256" key="6">
    <source>
        <dbReference type="ARBA" id="ARBA00022679"/>
    </source>
</evidence>
<dbReference type="NCBIfam" id="TIGR01362">
    <property type="entry name" value="KDO8P_synth"/>
    <property type="match status" value="1"/>
</dbReference>
<dbReference type="NCBIfam" id="NF003543">
    <property type="entry name" value="PRK05198.1"/>
    <property type="match status" value="1"/>
</dbReference>
<organism evidence="10 11">
    <name type="scientific">Megamonas hypermegale</name>
    <dbReference type="NCBI Taxonomy" id="158847"/>
    <lineage>
        <taxon>Bacteria</taxon>
        <taxon>Bacillati</taxon>
        <taxon>Bacillota</taxon>
        <taxon>Negativicutes</taxon>
        <taxon>Selenomonadales</taxon>
        <taxon>Selenomonadaceae</taxon>
        <taxon>Megamonas</taxon>
    </lineage>
</organism>
<sequence length="279" mass="30674">MLLMHTVKISNFEVGAGNPLVLLAGPCVLESYERSLYIGKTIKEITSRLGIPYVFKASFDKANRSSYNGYRGPGLEKGLKWLQSIKEELNVPVVTDIHNEQQVEPVSKVVDVLQIPAFLSRQTDLLYTAAKSGCVVNVKKGQFLAPADMKNVVKKIEEAGSEKILLTERGATFGYNNLVVDMRSFPIMRSTGYPVIFDATHSVQLPGGAGTKSAGNREYVEYLARAAAGAGVDGFFMEVHDNPEEALCDGPNMVYLDKLEDLLKDLIAINEITKKKINK</sequence>
<dbReference type="InterPro" id="IPR013785">
    <property type="entry name" value="Aldolase_TIM"/>
</dbReference>
<dbReference type="eggNOG" id="COG2877">
    <property type="taxonomic scope" value="Bacteria"/>
</dbReference>
<dbReference type="EC" id="2.5.1.55" evidence="8"/>
<accession>A0A239T9W3</accession>
<dbReference type="Gene3D" id="3.20.20.70">
    <property type="entry name" value="Aldolase class I"/>
    <property type="match status" value="1"/>
</dbReference>
<evidence type="ECO:0000256" key="4">
    <source>
        <dbReference type="ARBA" id="ARBA00010499"/>
    </source>
</evidence>
<dbReference type="GO" id="GO:0019294">
    <property type="term" value="P:keto-3-deoxy-D-manno-octulosonic acid biosynthetic process"/>
    <property type="evidence" value="ECO:0007669"/>
    <property type="project" value="UniProtKB-UniRule"/>
</dbReference>
<comment type="pathway">
    <text evidence="2">Bacterial outer membrane biogenesis; lipopolysaccharide biosynthesis.</text>
</comment>
<comment type="catalytic activity">
    <reaction evidence="7 8">
        <text>D-arabinose 5-phosphate + phosphoenolpyruvate + H2O = 3-deoxy-alpha-D-manno-2-octulosonate-8-phosphate + phosphate</text>
        <dbReference type="Rhea" id="RHEA:14053"/>
        <dbReference type="ChEBI" id="CHEBI:15377"/>
        <dbReference type="ChEBI" id="CHEBI:43474"/>
        <dbReference type="ChEBI" id="CHEBI:57693"/>
        <dbReference type="ChEBI" id="CHEBI:58702"/>
        <dbReference type="ChEBI" id="CHEBI:85985"/>
        <dbReference type="EC" id="2.5.1.55"/>
    </reaction>
</comment>
<evidence type="ECO:0000313" key="11">
    <source>
        <dbReference type="Proteomes" id="UP000215383"/>
    </source>
</evidence>
<keyword evidence="11" id="KW-1185">Reference proteome</keyword>
<comment type="pathway">
    <text evidence="3 8">Carbohydrate biosynthesis; 3-deoxy-D-manno-octulosonate biosynthesis; 3-deoxy-D-manno-octulosonate from D-ribulose 5-phosphate: step 2/3.</text>
</comment>
<evidence type="ECO:0000256" key="7">
    <source>
        <dbReference type="ARBA" id="ARBA00049112"/>
    </source>
</evidence>
<name>A0A239T9W3_9FIRM</name>
<dbReference type="InterPro" id="IPR006218">
    <property type="entry name" value="DAHP1/KDSA"/>
</dbReference>
<dbReference type="UniPathway" id="UPA00357">
    <property type="reaction ID" value="UER00474"/>
</dbReference>
<dbReference type="AlphaFoldDB" id="A0A239T9W3"/>
<comment type="similarity">
    <text evidence="4 8">Belongs to the KdsA family.</text>
</comment>
<comment type="subcellular location">
    <subcellularLocation>
        <location evidence="1 8">Cytoplasm</location>
    </subcellularLocation>
</comment>
<dbReference type="SUPFAM" id="SSF51569">
    <property type="entry name" value="Aldolase"/>
    <property type="match status" value="1"/>
</dbReference>
<dbReference type="GO" id="GO:0008676">
    <property type="term" value="F:3-deoxy-8-phosphooctulonate synthase activity"/>
    <property type="evidence" value="ECO:0007669"/>
    <property type="project" value="UniProtKB-UniRule"/>
</dbReference>
<keyword evidence="5 8" id="KW-0963">Cytoplasm</keyword>
<dbReference type="Proteomes" id="UP000215383">
    <property type="component" value="Chromosome 1"/>
</dbReference>
<evidence type="ECO:0000256" key="3">
    <source>
        <dbReference type="ARBA" id="ARBA00004845"/>
    </source>
</evidence>
<evidence type="ECO:0000313" key="10">
    <source>
        <dbReference type="EMBL" id="SNU94366.1"/>
    </source>
</evidence>
<evidence type="ECO:0000256" key="5">
    <source>
        <dbReference type="ARBA" id="ARBA00022490"/>
    </source>
</evidence>
<evidence type="ECO:0000256" key="1">
    <source>
        <dbReference type="ARBA" id="ARBA00004496"/>
    </source>
</evidence>
<gene>
    <name evidence="8 10" type="primary">kdsA</name>
    <name evidence="10" type="ORF">SAMEA4364220_00204</name>
</gene>
<dbReference type="InterPro" id="IPR006269">
    <property type="entry name" value="KDO8P_synthase"/>
</dbReference>
<reference evidence="10 11" key="1">
    <citation type="submission" date="2017-06" db="EMBL/GenBank/DDBJ databases">
        <authorList>
            <consortium name="Pathogen Informatics"/>
        </authorList>
    </citation>
    <scope>NUCLEOTIDE SEQUENCE [LARGE SCALE GENOMIC DNA]</scope>
    <source>
        <strain evidence="10 11">NCTC10570</strain>
    </source>
</reference>
<evidence type="ECO:0000256" key="8">
    <source>
        <dbReference type="HAMAP-Rule" id="MF_00056"/>
    </source>
</evidence>
<dbReference type="EMBL" id="LT906446">
    <property type="protein sequence ID" value="SNU94366.1"/>
    <property type="molecule type" value="Genomic_DNA"/>
</dbReference>
<feature type="domain" description="DAHP synthetase I/KDSA" evidence="9">
    <location>
        <begin position="12"/>
        <end position="270"/>
    </location>
</feature>
<evidence type="ECO:0000256" key="2">
    <source>
        <dbReference type="ARBA" id="ARBA00004756"/>
    </source>
</evidence>
<protein>
    <recommendedName>
        <fullName evidence="8">2-dehydro-3-deoxyphosphooctonate aldolase</fullName>
        <ecNumber evidence="8">2.5.1.55</ecNumber>
    </recommendedName>
    <alternativeName>
        <fullName evidence="8">3-deoxy-D-manno-octulosonic acid 8-phosphate synthase</fullName>
    </alternativeName>
    <alternativeName>
        <fullName evidence="8">KDO-8-phosphate synthase</fullName>
        <shortName evidence="8">KDO 8-P synthase</shortName>
        <shortName evidence="8">KDOPS</shortName>
    </alternativeName>
    <alternativeName>
        <fullName evidence="8">Phospho-2-dehydro-3-deoxyoctonate aldolase</fullName>
    </alternativeName>
</protein>
<dbReference type="HAMAP" id="MF_00056">
    <property type="entry name" value="KDO8P_synth"/>
    <property type="match status" value="1"/>
</dbReference>
<dbReference type="GO" id="GO:0005737">
    <property type="term" value="C:cytoplasm"/>
    <property type="evidence" value="ECO:0007669"/>
    <property type="project" value="UniProtKB-SubCell"/>
</dbReference>
<dbReference type="PANTHER" id="PTHR21057">
    <property type="entry name" value="PHOSPHO-2-DEHYDRO-3-DEOXYHEPTONATE ALDOLASE"/>
    <property type="match status" value="1"/>
</dbReference>
<dbReference type="UniPathway" id="UPA00030"/>
<keyword evidence="6 8" id="KW-0808">Transferase</keyword>
<dbReference type="Pfam" id="PF00793">
    <property type="entry name" value="DAHP_synth_1"/>
    <property type="match status" value="1"/>
</dbReference>
<evidence type="ECO:0000259" key="9">
    <source>
        <dbReference type="Pfam" id="PF00793"/>
    </source>
</evidence>
<proteinExistence type="inferred from homology"/>